<dbReference type="RefSeq" id="WP_345603461.1">
    <property type="nucleotide sequence ID" value="NZ_BAABJO010000003.1"/>
</dbReference>
<keyword evidence="3" id="KW-1185">Reference proteome</keyword>
<proteinExistence type="predicted"/>
<comment type="caution">
    <text evidence="2">The sequence shown here is derived from an EMBL/GenBank/DDBJ whole genome shotgun (WGS) entry which is preliminary data.</text>
</comment>
<dbReference type="InterPro" id="IPR016181">
    <property type="entry name" value="Acyl_CoA_acyltransferase"/>
</dbReference>
<feature type="domain" description="N-acetyltransferase" evidence="1">
    <location>
        <begin position="138"/>
        <end position="283"/>
    </location>
</feature>
<dbReference type="SUPFAM" id="SSF55729">
    <property type="entry name" value="Acyl-CoA N-acyltransferases (Nat)"/>
    <property type="match status" value="1"/>
</dbReference>
<dbReference type="InterPro" id="IPR000182">
    <property type="entry name" value="GNAT_dom"/>
</dbReference>
<evidence type="ECO:0000313" key="3">
    <source>
        <dbReference type="Proteomes" id="UP001500804"/>
    </source>
</evidence>
<dbReference type="CDD" id="cd04301">
    <property type="entry name" value="NAT_SF"/>
    <property type="match status" value="1"/>
</dbReference>
<dbReference type="Proteomes" id="UP001500804">
    <property type="component" value="Unassembled WGS sequence"/>
</dbReference>
<reference evidence="3" key="1">
    <citation type="journal article" date="2019" name="Int. J. Syst. Evol. Microbiol.">
        <title>The Global Catalogue of Microorganisms (GCM) 10K type strain sequencing project: providing services to taxonomists for standard genome sequencing and annotation.</title>
        <authorList>
            <consortium name="The Broad Institute Genomics Platform"/>
            <consortium name="The Broad Institute Genome Sequencing Center for Infectious Disease"/>
            <person name="Wu L."/>
            <person name="Ma J."/>
        </authorList>
    </citation>
    <scope>NUCLEOTIDE SEQUENCE [LARGE SCALE GENOMIC DNA]</scope>
    <source>
        <strain evidence="3">JCM 18302</strain>
    </source>
</reference>
<name>A0ABP9NCP7_9PSEU</name>
<dbReference type="Pfam" id="PF00583">
    <property type="entry name" value="Acetyltransf_1"/>
    <property type="match status" value="1"/>
</dbReference>
<gene>
    <name evidence="2" type="ORF">GCM10023320_08940</name>
</gene>
<sequence length="298" mass="31289">MSTGRSPLFCDTALAERIERAEAQLIAEAGRAAARRRTDAPGFVIDFAGGVASFAEAGSPLNKVAGLGFAGAPDDGALDQVERAFAACGAAVQVELAHLADASIGALLTERGYRLESFENVLGLVLDQPRERVRPPGVEIRRSGDDEFDRWLAVVADAVAHPDTQGLPWHEEFPRATYEAAERDLAAGGVERYVALRDGAFAGGAGLRVADGIAQFAGAATAPAHRRRGIQTALLSARLADAAEAGCDVAVVTTQPGSRSQQNVQRIGFDLLYTRAILVKSGEPPRRASGSARPRPPA</sequence>
<dbReference type="PROSITE" id="PS51186">
    <property type="entry name" value="GNAT"/>
    <property type="match status" value="1"/>
</dbReference>
<dbReference type="Gene3D" id="3.40.630.30">
    <property type="match status" value="1"/>
</dbReference>
<dbReference type="EMBL" id="BAABJO010000003">
    <property type="protein sequence ID" value="GAA5113385.1"/>
    <property type="molecule type" value="Genomic_DNA"/>
</dbReference>
<protein>
    <submittedName>
        <fullName evidence="2">GNAT family N-acetyltransferase</fullName>
    </submittedName>
</protein>
<organism evidence="2 3">
    <name type="scientific">Pseudonocardia adelaidensis</name>
    <dbReference type="NCBI Taxonomy" id="648754"/>
    <lineage>
        <taxon>Bacteria</taxon>
        <taxon>Bacillati</taxon>
        <taxon>Actinomycetota</taxon>
        <taxon>Actinomycetes</taxon>
        <taxon>Pseudonocardiales</taxon>
        <taxon>Pseudonocardiaceae</taxon>
        <taxon>Pseudonocardia</taxon>
    </lineage>
</organism>
<evidence type="ECO:0000259" key="1">
    <source>
        <dbReference type="PROSITE" id="PS51186"/>
    </source>
</evidence>
<evidence type="ECO:0000313" key="2">
    <source>
        <dbReference type="EMBL" id="GAA5113385.1"/>
    </source>
</evidence>
<accession>A0ABP9NCP7</accession>